<dbReference type="RefSeq" id="XP_044659022.1">
    <property type="nucleotide sequence ID" value="XM_044803087.1"/>
</dbReference>
<dbReference type="InterPro" id="IPR050645">
    <property type="entry name" value="Histidine_acid_phosphatase"/>
</dbReference>
<dbReference type="EMBL" id="BOLY01000004">
    <property type="protein sequence ID" value="GIZ44535.1"/>
    <property type="molecule type" value="Genomic_DNA"/>
</dbReference>
<comment type="caution">
    <text evidence="2">The sequence shown here is derived from an EMBL/GenBank/DDBJ whole genome shotgun (WGS) entry which is preliminary data.</text>
</comment>
<reference evidence="2 3" key="1">
    <citation type="submission" date="2021-01" db="EMBL/GenBank/DDBJ databases">
        <title>Cercospora kikuchii MAFF 305040 whole genome shotgun sequence.</title>
        <authorList>
            <person name="Kashiwa T."/>
            <person name="Suzuki T."/>
        </authorList>
    </citation>
    <scope>NUCLEOTIDE SEQUENCE [LARGE SCALE GENOMIC DNA]</scope>
    <source>
        <strain evidence="2 3">MAFF 305040</strain>
    </source>
</reference>
<dbReference type="GeneID" id="68293306"/>
<dbReference type="SUPFAM" id="SSF53254">
    <property type="entry name" value="Phosphoglycerate mutase-like"/>
    <property type="match status" value="1"/>
</dbReference>
<protein>
    <submittedName>
        <fullName evidence="2">Uncharacterized protein</fullName>
    </submittedName>
</protein>
<sequence length="519" mass="57214">MQSHLRPYITIAVVLFTMFAVQTVLSTVMKFYNRVPSILTSACATVGTCSAQPALSGAQCSTAASDVSTAWHSPAQYFVNNLTLTLNSTGTYGFIYNTSQSPQGTTYNWCNMPHVNPTTYKTPSSAYKLEYVEVIHRHHKRTPYASNTFPVESYAWDCSDEGLFYGGEPLNPAGNDSASTYWSVYTSESNPFPPQGFNGTCQFPQITRQGLDDSWEHGANLKAVYADLLNFIPVEYDPAATTFRVTNNVITSQVASMLIAGMYPAQSGGDTPLLIQPNSIDSLEPRYSCPASAALFSNYGVGSSATNWTEHLTASSVLFSQLDNVSGVDPDDSGWHQSFDHYFDNLSARLCHQKPLPCSVNDTSACIDQADAETVFRLGQYEYSFIYRDAPQSLEASIASYGVWIAELAAHLRRAATGDGQVRYRHNVAHDGSISRLLSILQIERMVWPGMGSEVIFELYKKEECHFLRVLWAGQVLQSSHPSFRSMDMVPLNTFLAYIDELVGQGAKKVPQLCEAGED</sequence>
<proteinExistence type="inferred from homology"/>
<dbReference type="Gene3D" id="3.40.50.1240">
    <property type="entry name" value="Phosphoglycerate mutase-like"/>
    <property type="match status" value="1"/>
</dbReference>
<gene>
    <name evidence="2" type="ORF">CKM354_000773100</name>
</gene>
<keyword evidence="3" id="KW-1185">Reference proteome</keyword>
<evidence type="ECO:0000313" key="3">
    <source>
        <dbReference type="Proteomes" id="UP000825890"/>
    </source>
</evidence>
<dbReference type="InterPro" id="IPR000560">
    <property type="entry name" value="His_Pase_clade-2"/>
</dbReference>
<dbReference type="GO" id="GO:0016791">
    <property type="term" value="F:phosphatase activity"/>
    <property type="evidence" value="ECO:0007669"/>
    <property type="project" value="TreeGrafter"/>
</dbReference>
<dbReference type="AlphaFoldDB" id="A0A9P3FJA4"/>
<dbReference type="Pfam" id="PF00328">
    <property type="entry name" value="His_Phos_2"/>
    <property type="match status" value="1"/>
</dbReference>
<evidence type="ECO:0000256" key="1">
    <source>
        <dbReference type="ARBA" id="ARBA00005375"/>
    </source>
</evidence>
<dbReference type="OrthoDB" id="10262962at2759"/>
<dbReference type="PANTHER" id="PTHR11567:SF195">
    <property type="entry name" value="ACID PHOSPHATASE, PUTATIVE (AFU_ORTHOLOGUE AFUA_3G14570)-RELATED"/>
    <property type="match status" value="1"/>
</dbReference>
<evidence type="ECO:0000313" key="2">
    <source>
        <dbReference type="EMBL" id="GIZ44535.1"/>
    </source>
</evidence>
<organism evidence="2 3">
    <name type="scientific">Cercospora kikuchii</name>
    <dbReference type="NCBI Taxonomy" id="84275"/>
    <lineage>
        <taxon>Eukaryota</taxon>
        <taxon>Fungi</taxon>
        <taxon>Dikarya</taxon>
        <taxon>Ascomycota</taxon>
        <taxon>Pezizomycotina</taxon>
        <taxon>Dothideomycetes</taxon>
        <taxon>Dothideomycetidae</taxon>
        <taxon>Mycosphaerellales</taxon>
        <taxon>Mycosphaerellaceae</taxon>
        <taxon>Cercospora</taxon>
    </lineage>
</organism>
<accession>A0A9P3FJA4</accession>
<dbReference type="InterPro" id="IPR029033">
    <property type="entry name" value="His_PPase_superfam"/>
</dbReference>
<name>A0A9P3FJA4_9PEZI</name>
<comment type="similarity">
    <text evidence="1">Belongs to the histidine acid phosphatase family.</text>
</comment>
<dbReference type="PANTHER" id="PTHR11567">
    <property type="entry name" value="ACID PHOSPHATASE-RELATED"/>
    <property type="match status" value="1"/>
</dbReference>
<dbReference type="Proteomes" id="UP000825890">
    <property type="component" value="Unassembled WGS sequence"/>
</dbReference>